<feature type="transmembrane region" description="Helical" evidence="2">
    <location>
        <begin position="119"/>
        <end position="141"/>
    </location>
</feature>
<name>A0ABP1BDE4_9BRYO</name>
<keyword evidence="2" id="KW-1133">Transmembrane helix</keyword>
<proteinExistence type="predicted"/>
<dbReference type="Proteomes" id="UP001497522">
    <property type="component" value="Chromosome 3"/>
</dbReference>
<organism evidence="3 4">
    <name type="scientific">Sphagnum jensenii</name>
    <dbReference type="NCBI Taxonomy" id="128206"/>
    <lineage>
        <taxon>Eukaryota</taxon>
        <taxon>Viridiplantae</taxon>
        <taxon>Streptophyta</taxon>
        <taxon>Embryophyta</taxon>
        <taxon>Bryophyta</taxon>
        <taxon>Sphagnophytina</taxon>
        <taxon>Sphagnopsida</taxon>
        <taxon>Sphagnales</taxon>
        <taxon>Sphagnaceae</taxon>
        <taxon>Sphagnum</taxon>
    </lineage>
</organism>
<evidence type="ECO:0000313" key="4">
    <source>
        <dbReference type="Proteomes" id="UP001497522"/>
    </source>
</evidence>
<feature type="compositionally biased region" description="Basic residues" evidence="1">
    <location>
        <begin position="1"/>
        <end position="14"/>
    </location>
</feature>
<sequence>MKKRKKTRERGIRKRSAEPASEQSVPPSPAGRSPTHVGRVATLTINVAQECIRSPSYGVWVVFTILRRYSFTLGSSDQVFEDTDGGNTQSPYDVGFFFTEAVAAQVSLLQLMYVKDSRFLIVFGCSSTWFLHIFFSCSFVTQFDHWFKWRYYRSGERQCRPRRLVFVTLVRRTLAAQPS</sequence>
<evidence type="ECO:0000256" key="2">
    <source>
        <dbReference type="SAM" id="Phobius"/>
    </source>
</evidence>
<keyword evidence="4" id="KW-1185">Reference proteome</keyword>
<keyword evidence="2" id="KW-0812">Transmembrane</keyword>
<protein>
    <submittedName>
        <fullName evidence="3">Uncharacterized protein</fullName>
    </submittedName>
</protein>
<dbReference type="EMBL" id="OZ023704">
    <property type="protein sequence ID" value="CAK9873264.1"/>
    <property type="molecule type" value="Genomic_DNA"/>
</dbReference>
<evidence type="ECO:0000313" key="3">
    <source>
        <dbReference type="EMBL" id="CAK9873264.1"/>
    </source>
</evidence>
<accession>A0ABP1BDE4</accession>
<feature type="region of interest" description="Disordered" evidence="1">
    <location>
        <begin position="1"/>
        <end position="36"/>
    </location>
</feature>
<gene>
    <name evidence="3" type="ORF">CSSPJE1EN2_LOCUS15834</name>
</gene>
<keyword evidence="2" id="KW-0472">Membrane</keyword>
<reference evidence="3" key="1">
    <citation type="submission" date="2024-03" db="EMBL/GenBank/DDBJ databases">
        <authorList>
            <consortium name="ELIXIR-Norway"/>
            <consortium name="Elixir Norway"/>
        </authorList>
    </citation>
    <scope>NUCLEOTIDE SEQUENCE</scope>
</reference>
<evidence type="ECO:0000256" key="1">
    <source>
        <dbReference type="SAM" id="MobiDB-lite"/>
    </source>
</evidence>